<accession>A0AAP2W8Q9</accession>
<evidence type="ECO:0000256" key="3">
    <source>
        <dbReference type="ARBA" id="ARBA00023125"/>
    </source>
</evidence>
<keyword evidence="2" id="KW-0680">Restriction system</keyword>
<dbReference type="Pfam" id="PF01420">
    <property type="entry name" value="Methylase_S"/>
    <property type="match status" value="2"/>
</dbReference>
<keyword evidence="6" id="KW-1185">Reference proteome</keyword>
<keyword evidence="5" id="KW-0540">Nuclease</keyword>
<dbReference type="RefSeq" id="WP_231062369.1">
    <property type="nucleotide sequence ID" value="NZ_JAJNOR010000004.1"/>
</dbReference>
<dbReference type="GO" id="GO:0009307">
    <property type="term" value="P:DNA restriction-modification system"/>
    <property type="evidence" value="ECO:0007669"/>
    <property type="project" value="UniProtKB-KW"/>
</dbReference>
<sequence>MEPMLRFKADNGPDFPDWEEKTLGKVFTEIKEKNHPELPVLSVQQGVGTVLRDSSERRITYDKGNLKNYKAMKKGDFIIHLRSFEGGLECSNHDGISSPAYRILRPNVLISDAFRDYFRSYAFIEGKLSESVVGIRDGKNIDMPTFWEIQIAVPSLPEQRKIADLLSTVDRVIAGQQSEVAAWEQRKKGVMQKLFSQEVRFKADDGSDFPDWEEKTLGELGRFYSGTGFSEKYQGYVDKPVDVYKVSDMNIPANYREMTVANNTVDEDILRLMGTKAITVPCIVFAKVGAAIFSERKRMARKPFVIDNNMMAFAPSEKYDFEFIFWLVQTLMFSRYAQVGALPSYNASDIGILHVVIPANLDEQRKIADCLSSFDEVISKAKAELAKWQELKKGLLQQMFV</sequence>
<dbReference type="GO" id="GO:0003677">
    <property type="term" value="F:DNA binding"/>
    <property type="evidence" value="ECO:0007669"/>
    <property type="project" value="UniProtKB-KW"/>
</dbReference>
<dbReference type="PANTHER" id="PTHR30408:SF12">
    <property type="entry name" value="TYPE I RESTRICTION ENZYME MJAVIII SPECIFICITY SUBUNIT"/>
    <property type="match status" value="1"/>
</dbReference>
<name>A0AAP2W8Q9_9FIRM</name>
<dbReference type="GO" id="GO:0004519">
    <property type="term" value="F:endonuclease activity"/>
    <property type="evidence" value="ECO:0007669"/>
    <property type="project" value="UniProtKB-KW"/>
</dbReference>
<keyword evidence="5" id="KW-0255">Endonuclease</keyword>
<keyword evidence="5" id="KW-0378">Hydrolase</keyword>
<reference evidence="5 6" key="1">
    <citation type="submission" date="2021-11" db="EMBL/GenBank/DDBJ databases">
        <title>Lacrimispora sp. nov. NSJ-141 isolated from human feces.</title>
        <authorList>
            <person name="Abdugheni R."/>
        </authorList>
    </citation>
    <scope>NUCLEOTIDE SEQUENCE [LARGE SCALE GENOMIC DNA]</scope>
    <source>
        <strain evidence="5 6">NSJ-141</strain>
    </source>
</reference>
<dbReference type="SUPFAM" id="SSF116734">
    <property type="entry name" value="DNA methylase specificity domain"/>
    <property type="match status" value="2"/>
</dbReference>
<dbReference type="PANTHER" id="PTHR30408">
    <property type="entry name" value="TYPE-1 RESTRICTION ENZYME ECOKI SPECIFICITY PROTEIN"/>
    <property type="match status" value="1"/>
</dbReference>
<keyword evidence="3" id="KW-0238">DNA-binding</keyword>
<comment type="similarity">
    <text evidence="1">Belongs to the type-I restriction system S methylase family.</text>
</comment>
<evidence type="ECO:0000313" key="5">
    <source>
        <dbReference type="EMBL" id="MCD2492475.1"/>
    </source>
</evidence>
<dbReference type="EMBL" id="JAJNOR010000004">
    <property type="protein sequence ID" value="MCD2492475.1"/>
    <property type="molecule type" value="Genomic_DNA"/>
</dbReference>
<feature type="domain" description="Type I restriction modification DNA specificity" evidence="4">
    <location>
        <begin position="59"/>
        <end position="173"/>
    </location>
</feature>
<evidence type="ECO:0000313" key="6">
    <source>
        <dbReference type="Proteomes" id="UP001299265"/>
    </source>
</evidence>
<dbReference type="Proteomes" id="UP001299265">
    <property type="component" value="Unassembled WGS sequence"/>
</dbReference>
<evidence type="ECO:0000256" key="1">
    <source>
        <dbReference type="ARBA" id="ARBA00010923"/>
    </source>
</evidence>
<comment type="caution">
    <text evidence="5">The sequence shown here is derived from an EMBL/GenBank/DDBJ whole genome shotgun (WGS) entry which is preliminary data.</text>
</comment>
<evidence type="ECO:0000256" key="2">
    <source>
        <dbReference type="ARBA" id="ARBA00022747"/>
    </source>
</evidence>
<proteinExistence type="inferred from homology"/>
<evidence type="ECO:0000259" key="4">
    <source>
        <dbReference type="Pfam" id="PF01420"/>
    </source>
</evidence>
<dbReference type="InterPro" id="IPR044946">
    <property type="entry name" value="Restrct_endonuc_typeI_TRD_sf"/>
</dbReference>
<dbReference type="Gene3D" id="1.10.287.1120">
    <property type="entry name" value="Bipartite methylase S protein"/>
    <property type="match status" value="1"/>
</dbReference>
<dbReference type="InterPro" id="IPR000055">
    <property type="entry name" value="Restrct_endonuc_typeI_TRD"/>
</dbReference>
<dbReference type="InterPro" id="IPR052021">
    <property type="entry name" value="Type-I_RS_S_subunit"/>
</dbReference>
<feature type="domain" description="Type I restriction modification DNA specificity" evidence="4">
    <location>
        <begin position="211"/>
        <end position="380"/>
    </location>
</feature>
<dbReference type="Gene3D" id="3.90.220.20">
    <property type="entry name" value="DNA methylase specificity domains"/>
    <property type="match status" value="2"/>
</dbReference>
<organism evidence="5 6">
    <name type="scientific">Lientehia hominis</name>
    <dbReference type="NCBI Taxonomy" id="2897778"/>
    <lineage>
        <taxon>Bacteria</taxon>
        <taxon>Bacillati</taxon>
        <taxon>Bacillota</taxon>
        <taxon>Clostridia</taxon>
        <taxon>Lachnospirales</taxon>
        <taxon>Lachnospiraceae</taxon>
        <taxon>Lientehia</taxon>
    </lineage>
</organism>
<dbReference type="AlphaFoldDB" id="A0AAP2W8Q9"/>
<gene>
    <name evidence="5" type="ORF">LQE92_07500</name>
</gene>
<protein>
    <submittedName>
        <fullName evidence="5">Restriction endonuclease subunit S</fullName>
    </submittedName>
</protein>